<comment type="caution">
    <text evidence="1">The sequence shown here is derived from an EMBL/GenBank/DDBJ whole genome shotgun (WGS) entry which is preliminary data.</text>
</comment>
<dbReference type="Proteomes" id="UP000566819">
    <property type="component" value="Unassembled WGS sequence"/>
</dbReference>
<organism evidence="1 2">
    <name type="scientific">Cudoniella acicularis</name>
    <dbReference type="NCBI Taxonomy" id="354080"/>
    <lineage>
        <taxon>Eukaryota</taxon>
        <taxon>Fungi</taxon>
        <taxon>Dikarya</taxon>
        <taxon>Ascomycota</taxon>
        <taxon>Pezizomycotina</taxon>
        <taxon>Leotiomycetes</taxon>
        <taxon>Helotiales</taxon>
        <taxon>Tricladiaceae</taxon>
        <taxon>Cudoniella</taxon>
    </lineage>
</organism>
<name>A0A8H4RK84_9HELO</name>
<evidence type="ECO:0000313" key="1">
    <source>
        <dbReference type="EMBL" id="KAF4630321.1"/>
    </source>
</evidence>
<dbReference type="EMBL" id="JAAMPI010000562">
    <property type="protein sequence ID" value="KAF4630321.1"/>
    <property type="molecule type" value="Genomic_DNA"/>
</dbReference>
<accession>A0A8H4RK84</accession>
<dbReference type="AlphaFoldDB" id="A0A8H4RK84"/>
<protein>
    <submittedName>
        <fullName evidence="1">Uncharacterized protein</fullName>
    </submittedName>
</protein>
<reference evidence="1 2" key="1">
    <citation type="submission" date="2020-03" db="EMBL/GenBank/DDBJ databases">
        <title>Draft Genome Sequence of Cudoniella acicularis.</title>
        <authorList>
            <person name="Buettner E."/>
            <person name="Kellner H."/>
        </authorList>
    </citation>
    <scope>NUCLEOTIDE SEQUENCE [LARGE SCALE GENOMIC DNA]</scope>
    <source>
        <strain evidence="1 2">DSM 108380</strain>
    </source>
</reference>
<evidence type="ECO:0000313" key="2">
    <source>
        <dbReference type="Proteomes" id="UP000566819"/>
    </source>
</evidence>
<sequence>MRAEVGGGSGEAGRKRLWGDGDGNVEMGWRDGLGRREVVHAKGSAGFESVVLDAFVVKQDSKSPLDDRRAPQYTFDSMCRIFNHPTY</sequence>
<proteinExistence type="predicted"/>
<gene>
    <name evidence="1" type="ORF">G7Y89_g7817</name>
</gene>
<keyword evidence="2" id="KW-1185">Reference proteome</keyword>